<keyword evidence="2" id="KW-0408">Iron</keyword>
<evidence type="ECO:0000313" key="6">
    <source>
        <dbReference type="Proteomes" id="UP000587396"/>
    </source>
</evidence>
<evidence type="ECO:0000256" key="1">
    <source>
        <dbReference type="ARBA" id="ARBA00022723"/>
    </source>
</evidence>
<keyword evidence="1" id="KW-0479">Metal-binding</keyword>
<dbReference type="Proteomes" id="UP000587396">
    <property type="component" value="Unassembled WGS sequence"/>
</dbReference>
<protein>
    <submittedName>
        <fullName evidence="5">4Fe-4S dicluster domain-containing protein</fullName>
    </submittedName>
</protein>
<feature type="domain" description="4Fe-4S ferredoxin-type" evidence="4">
    <location>
        <begin position="34"/>
        <end position="63"/>
    </location>
</feature>
<dbReference type="GO" id="GO:0051536">
    <property type="term" value="F:iron-sulfur cluster binding"/>
    <property type="evidence" value="ECO:0007669"/>
    <property type="project" value="UniProtKB-KW"/>
</dbReference>
<proteinExistence type="predicted"/>
<gene>
    <name evidence="5" type="ORF">H7313_00235</name>
</gene>
<reference evidence="5 6" key="1">
    <citation type="submission" date="2020-08" db="EMBL/GenBank/DDBJ databases">
        <authorList>
            <person name="Liu C."/>
            <person name="Sun Q."/>
        </authorList>
    </citation>
    <scope>NUCLEOTIDE SEQUENCE [LARGE SCALE GENOMIC DNA]</scope>
    <source>
        <strain evidence="5 6">N22</strain>
    </source>
</reference>
<dbReference type="RefSeq" id="WP_185903876.1">
    <property type="nucleotide sequence ID" value="NZ_JACMSE010000001.1"/>
</dbReference>
<comment type="caution">
    <text evidence="5">The sequence shown here is derived from an EMBL/GenBank/DDBJ whole genome shotgun (WGS) entry which is preliminary data.</text>
</comment>
<keyword evidence="3" id="KW-0411">Iron-sulfur</keyword>
<evidence type="ECO:0000256" key="2">
    <source>
        <dbReference type="ARBA" id="ARBA00023004"/>
    </source>
</evidence>
<feature type="domain" description="4Fe-4S ferredoxin-type" evidence="4">
    <location>
        <begin position="2"/>
        <end position="31"/>
    </location>
</feature>
<organism evidence="5 6">
    <name type="scientific">Gordonibacter massiliensis</name>
    <name type="common">ex Traore et al. 2017</name>
    <dbReference type="NCBI Taxonomy" id="1841863"/>
    <lineage>
        <taxon>Bacteria</taxon>
        <taxon>Bacillati</taxon>
        <taxon>Actinomycetota</taxon>
        <taxon>Coriobacteriia</taxon>
        <taxon>Eggerthellales</taxon>
        <taxon>Eggerthellaceae</taxon>
        <taxon>Gordonibacter</taxon>
    </lineage>
</organism>
<keyword evidence="6" id="KW-1185">Reference proteome</keyword>
<evidence type="ECO:0000259" key="4">
    <source>
        <dbReference type="PROSITE" id="PS51379"/>
    </source>
</evidence>
<dbReference type="GO" id="GO:0046872">
    <property type="term" value="F:metal ion binding"/>
    <property type="evidence" value="ECO:0007669"/>
    <property type="project" value="UniProtKB-KW"/>
</dbReference>
<dbReference type="InterPro" id="IPR017900">
    <property type="entry name" value="4Fe4S_Fe_S_CS"/>
</dbReference>
<dbReference type="InterPro" id="IPR017896">
    <property type="entry name" value="4Fe4S_Fe-S-bd"/>
</dbReference>
<dbReference type="PROSITE" id="PS00198">
    <property type="entry name" value="4FE4S_FER_1"/>
    <property type="match status" value="1"/>
</dbReference>
<name>A0A842J771_9ACTN</name>
<dbReference type="PROSITE" id="PS51379">
    <property type="entry name" value="4FE4S_FER_2"/>
    <property type="match status" value="2"/>
</dbReference>
<sequence length="104" mass="11417">MSVQRYDLNACIGCESCVTICPMDVFRFDYDQMKSVMAYPENCQSCGQCYVNCQGRSLIISDNMFGYAITSYRATTTATHADVEAAIKAQPAKSAKAAEEKKAS</sequence>
<dbReference type="SUPFAM" id="SSF54862">
    <property type="entry name" value="4Fe-4S ferredoxins"/>
    <property type="match status" value="1"/>
</dbReference>
<evidence type="ECO:0000256" key="3">
    <source>
        <dbReference type="ARBA" id="ARBA00023014"/>
    </source>
</evidence>
<dbReference type="EMBL" id="JACMSE010000001">
    <property type="protein sequence ID" value="MBC2887802.1"/>
    <property type="molecule type" value="Genomic_DNA"/>
</dbReference>
<evidence type="ECO:0000313" key="5">
    <source>
        <dbReference type="EMBL" id="MBC2887802.1"/>
    </source>
</evidence>
<dbReference type="Gene3D" id="3.30.70.20">
    <property type="match status" value="1"/>
</dbReference>
<accession>A0A842J771</accession>
<dbReference type="Pfam" id="PF13237">
    <property type="entry name" value="Fer4_10"/>
    <property type="match status" value="1"/>
</dbReference>
<dbReference type="AlphaFoldDB" id="A0A842J771"/>